<dbReference type="PRINTS" id="PR00039">
    <property type="entry name" value="HTHLYSR"/>
</dbReference>
<keyword evidence="3" id="KW-0238">DNA-binding</keyword>
<keyword evidence="7" id="KW-1185">Reference proteome</keyword>
<dbReference type="SUPFAM" id="SSF53850">
    <property type="entry name" value="Periplasmic binding protein-like II"/>
    <property type="match status" value="1"/>
</dbReference>
<dbReference type="FunFam" id="1.10.10.10:FF:000001">
    <property type="entry name" value="LysR family transcriptional regulator"/>
    <property type="match status" value="1"/>
</dbReference>
<evidence type="ECO:0000256" key="4">
    <source>
        <dbReference type="ARBA" id="ARBA00023163"/>
    </source>
</evidence>
<name>A0A1M4TXG4_9BACL</name>
<accession>A0A1M4TXG4</accession>
<evidence type="ECO:0000256" key="3">
    <source>
        <dbReference type="ARBA" id="ARBA00023125"/>
    </source>
</evidence>
<organism evidence="6 7">
    <name type="scientific">Seinonella peptonophila</name>
    <dbReference type="NCBI Taxonomy" id="112248"/>
    <lineage>
        <taxon>Bacteria</taxon>
        <taxon>Bacillati</taxon>
        <taxon>Bacillota</taxon>
        <taxon>Bacilli</taxon>
        <taxon>Bacillales</taxon>
        <taxon>Thermoactinomycetaceae</taxon>
        <taxon>Seinonella</taxon>
    </lineage>
</organism>
<evidence type="ECO:0000313" key="6">
    <source>
        <dbReference type="EMBL" id="SHE49122.1"/>
    </source>
</evidence>
<dbReference type="Gene3D" id="3.40.190.10">
    <property type="entry name" value="Periplasmic binding protein-like II"/>
    <property type="match status" value="2"/>
</dbReference>
<feature type="domain" description="HTH lysR-type" evidence="5">
    <location>
        <begin position="1"/>
        <end position="58"/>
    </location>
</feature>
<dbReference type="CDD" id="cd05466">
    <property type="entry name" value="PBP2_LTTR_substrate"/>
    <property type="match status" value="1"/>
</dbReference>
<dbReference type="PANTHER" id="PTHR30346:SF0">
    <property type="entry name" value="HCA OPERON TRANSCRIPTIONAL ACTIVATOR HCAR"/>
    <property type="match status" value="1"/>
</dbReference>
<keyword evidence="4" id="KW-0804">Transcription</keyword>
<dbReference type="InterPro" id="IPR036388">
    <property type="entry name" value="WH-like_DNA-bd_sf"/>
</dbReference>
<dbReference type="GO" id="GO:0003677">
    <property type="term" value="F:DNA binding"/>
    <property type="evidence" value="ECO:0007669"/>
    <property type="project" value="UniProtKB-KW"/>
</dbReference>
<sequence>MNLLSLRYFLEIARTLNFTEASKNLHISQPALSQQMKLLEKQLGMKLFYRTTRKVELTEEGRFLYDELASSLAFIENTIFSMMKAKTLPRAIKIATVPSAASLYVPKVIQQLHEHQPDLEVQMKETTSFHVIESVHNKECHVGFIRTPQNLAQLKSKELHYLEFRRFPFQAVVSTSHPLANRKSIKLNELKDFPFLHYDSAHSPALFHLVNEACQKAGFTPQVICTGSELLTISYLVSANIGVTLMPTDMISLIQFSKICSLDIQDQQIESSISAVWLKNTIRLNTKHLIKVLHELKRLEE</sequence>
<dbReference type="Proteomes" id="UP000184476">
    <property type="component" value="Unassembled WGS sequence"/>
</dbReference>
<evidence type="ECO:0000256" key="1">
    <source>
        <dbReference type="ARBA" id="ARBA00009437"/>
    </source>
</evidence>
<dbReference type="GO" id="GO:0032993">
    <property type="term" value="C:protein-DNA complex"/>
    <property type="evidence" value="ECO:0007669"/>
    <property type="project" value="TreeGrafter"/>
</dbReference>
<dbReference type="GO" id="GO:0003700">
    <property type="term" value="F:DNA-binding transcription factor activity"/>
    <property type="evidence" value="ECO:0007669"/>
    <property type="project" value="InterPro"/>
</dbReference>
<dbReference type="Pfam" id="PF03466">
    <property type="entry name" value="LysR_substrate"/>
    <property type="match status" value="1"/>
</dbReference>
<protein>
    <submittedName>
        <fullName evidence="6">Transcriptional regulator, LysR family</fullName>
    </submittedName>
</protein>
<reference evidence="6 7" key="1">
    <citation type="submission" date="2016-11" db="EMBL/GenBank/DDBJ databases">
        <authorList>
            <person name="Jaros S."/>
            <person name="Januszkiewicz K."/>
            <person name="Wedrychowicz H."/>
        </authorList>
    </citation>
    <scope>NUCLEOTIDE SEQUENCE [LARGE SCALE GENOMIC DNA]</scope>
    <source>
        <strain evidence="6 7">DSM 44666</strain>
    </source>
</reference>
<evidence type="ECO:0000256" key="2">
    <source>
        <dbReference type="ARBA" id="ARBA00023015"/>
    </source>
</evidence>
<dbReference type="Gene3D" id="1.10.10.10">
    <property type="entry name" value="Winged helix-like DNA-binding domain superfamily/Winged helix DNA-binding domain"/>
    <property type="match status" value="1"/>
</dbReference>
<keyword evidence="2" id="KW-0805">Transcription regulation</keyword>
<dbReference type="STRING" id="112248.SAMN05444392_101695"/>
<dbReference type="InterPro" id="IPR005119">
    <property type="entry name" value="LysR_subst-bd"/>
</dbReference>
<dbReference type="PANTHER" id="PTHR30346">
    <property type="entry name" value="TRANSCRIPTIONAL DUAL REGULATOR HCAR-RELATED"/>
    <property type="match status" value="1"/>
</dbReference>
<proteinExistence type="inferred from homology"/>
<dbReference type="EMBL" id="FQVL01000001">
    <property type="protein sequence ID" value="SHE49122.1"/>
    <property type="molecule type" value="Genomic_DNA"/>
</dbReference>
<dbReference type="RefSeq" id="WP_073151993.1">
    <property type="nucleotide sequence ID" value="NZ_FQVL01000001.1"/>
</dbReference>
<dbReference type="InterPro" id="IPR000847">
    <property type="entry name" value="LysR_HTH_N"/>
</dbReference>
<dbReference type="SUPFAM" id="SSF46785">
    <property type="entry name" value="Winged helix' DNA-binding domain"/>
    <property type="match status" value="1"/>
</dbReference>
<evidence type="ECO:0000259" key="5">
    <source>
        <dbReference type="PROSITE" id="PS50931"/>
    </source>
</evidence>
<comment type="similarity">
    <text evidence="1">Belongs to the LysR transcriptional regulatory family.</text>
</comment>
<dbReference type="PROSITE" id="PS50931">
    <property type="entry name" value="HTH_LYSR"/>
    <property type="match status" value="1"/>
</dbReference>
<dbReference type="AlphaFoldDB" id="A0A1M4TXG4"/>
<dbReference type="InterPro" id="IPR036390">
    <property type="entry name" value="WH_DNA-bd_sf"/>
</dbReference>
<evidence type="ECO:0000313" key="7">
    <source>
        <dbReference type="Proteomes" id="UP000184476"/>
    </source>
</evidence>
<gene>
    <name evidence="6" type="ORF">SAMN05444392_101695</name>
</gene>
<dbReference type="Pfam" id="PF00126">
    <property type="entry name" value="HTH_1"/>
    <property type="match status" value="1"/>
</dbReference>